<reference evidence="4 5" key="1">
    <citation type="submission" date="2023-07" db="EMBL/GenBank/DDBJ databases">
        <title>Sorghum-associated microbial communities from plants grown in Nebraska, USA.</title>
        <authorList>
            <person name="Schachtman D."/>
        </authorList>
    </citation>
    <scope>NUCLEOTIDE SEQUENCE [LARGE SCALE GENOMIC DNA]</scope>
    <source>
        <strain evidence="4 5">4249</strain>
    </source>
</reference>
<gene>
    <name evidence="4" type="ORF">J2W49_002012</name>
</gene>
<dbReference type="Pfam" id="PF04030">
    <property type="entry name" value="ALO"/>
    <property type="match status" value="1"/>
</dbReference>
<evidence type="ECO:0000313" key="4">
    <source>
        <dbReference type="EMBL" id="MDR7150057.1"/>
    </source>
</evidence>
<dbReference type="RefSeq" id="WP_310315121.1">
    <property type="nucleotide sequence ID" value="NZ_JAVDWU010000003.1"/>
</dbReference>
<proteinExistence type="predicted"/>
<accession>A0ABU1WL79</accession>
<dbReference type="InterPro" id="IPR016166">
    <property type="entry name" value="FAD-bd_PCMH"/>
</dbReference>
<keyword evidence="5" id="KW-1185">Reference proteome</keyword>
<dbReference type="Proteomes" id="UP001265700">
    <property type="component" value="Unassembled WGS sequence"/>
</dbReference>
<keyword evidence="1" id="KW-0285">Flavoprotein</keyword>
<keyword evidence="2 4" id="KW-0560">Oxidoreductase</keyword>
<evidence type="ECO:0000259" key="3">
    <source>
        <dbReference type="PROSITE" id="PS51387"/>
    </source>
</evidence>
<dbReference type="SUPFAM" id="SSF56176">
    <property type="entry name" value="FAD-binding/transporter-associated domain-like"/>
    <property type="match status" value="1"/>
</dbReference>
<comment type="caution">
    <text evidence="4">The sequence shown here is derived from an EMBL/GenBank/DDBJ whole genome shotgun (WGS) entry which is preliminary data.</text>
</comment>
<dbReference type="InterPro" id="IPR036318">
    <property type="entry name" value="FAD-bd_PCMH-like_sf"/>
</dbReference>
<dbReference type="InterPro" id="IPR016169">
    <property type="entry name" value="FAD-bd_PCMH_sub2"/>
</dbReference>
<evidence type="ECO:0000313" key="5">
    <source>
        <dbReference type="Proteomes" id="UP001265700"/>
    </source>
</evidence>
<sequence>MPTWAQKELQGWGRVLRSTAEVARPERMPVIAGLLTEGTASVLARGNGRSYGDAALNKGGQVILTSRLDRLLDLDEVGNWVTVEAGATFGDLVRTLVPRGHLPAVVPGTGFATVGGGLANDIHGKNHHCSGSIGQQLDWMELRTPDGQLHHLMGDDDSDLLRATLGGVGLTGVIERARIRTERVPSNAVSLKRERMGHLDEFLARLREEQDRTPYVVGWIDAMARGAQLGRGILELARPSEQGVTSAPQRARRVPTDFPSLALNRWSVRVFNELYSRRIPAQGRTELLPYEKFLFPLDAIHDWNRIYGHRGFHQFQCVVPFESGAAALRLMLGLIADSGMGSFLAVLKTMGASGRGYLSFPRPGFTLALDFPNGPRVADLMARLESITCDHGGRTYLAKDSTLTPGNMRQMYTQLDRFSEVLAQVDPLGRMASDLSRRLQLRGAAIT</sequence>
<dbReference type="InterPro" id="IPR007173">
    <property type="entry name" value="ALO_C"/>
</dbReference>
<evidence type="ECO:0000256" key="2">
    <source>
        <dbReference type="ARBA" id="ARBA00023002"/>
    </source>
</evidence>
<dbReference type="Gene3D" id="3.30.465.10">
    <property type="match status" value="1"/>
</dbReference>
<dbReference type="PANTHER" id="PTHR43762">
    <property type="entry name" value="L-GULONOLACTONE OXIDASE"/>
    <property type="match status" value="1"/>
</dbReference>
<dbReference type="Pfam" id="PF01565">
    <property type="entry name" value="FAD_binding_4"/>
    <property type="match status" value="1"/>
</dbReference>
<feature type="domain" description="FAD-binding PCMH-type" evidence="3">
    <location>
        <begin position="15"/>
        <end position="184"/>
    </location>
</feature>
<dbReference type="GO" id="GO:0016491">
    <property type="term" value="F:oxidoreductase activity"/>
    <property type="evidence" value="ECO:0007669"/>
    <property type="project" value="UniProtKB-KW"/>
</dbReference>
<protein>
    <submittedName>
        <fullName evidence="4">Decaprenylphospho-beta-D-ribofuranose 2-oxidase</fullName>
        <ecNumber evidence="4">1.1.98.3</ecNumber>
    </submittedName>
</protein>
<dbReference type="PROSITE" id="PS51387">
    <property type="entry name" value="FAD_PCMH"/>
    <property type="match status" value="1"/>
</dbReference>
<dbReference type="PANTHER" id="PTHR43762:SF1">
    <property type="entry name" value="D-ARABINONO-1,4-LACTONE OXIDASE"/>
    <property type="match status" value="1"/>
</dbReference>
<keyword evidence="1" id="KW-0274">FAD</keyword>
<dbReference type="InterPro" id="IPR006094">
    <property type="entry name" value="Oxid_FAD_bind_N"/>
</dbReference>
<organism evidence="4 5">
    <name type="scientific">Hydrogenophaga palleronii</name>
    <dbReference type="NCBI Taxonomy" id="65655"/>
    <lineage>
        <taxon>Bacteria</taxon>
        <taxon>Pseudomonadati</taxon>
        <taxon>Pseudomonadota</taxon>
        <taxon>Betaproteobacteria</taxon>
        <taxon>Burkholderiales</taxon>
        <taxon>Comamonadaceae</taxon>
        <taxon>Hydrogenophaga</taxon>
    </lineage>
</organism>
<name>A0ABU1WL79_9BURK</name>
<dbReference type="EC" id="1.1.98.3" evidence="4"/>
<dbReference type="InterPro" id="IPR010031">
    <property type="entry name" value="FAD_lactone_oxidase-like"/>
</dbReference>
<dbReference type="EMBL" id="JAVDWU010000003">
    <property type="protein sequence ID" value="MDR7150057.1"/>
    <property type="molecule type" value="Genomic_DNA"/>
</dbReference>
<evidence type="ECO:0000256" key="1">
    <source>
        <dbReference type="ARBA" id="ARBA00022827"/>
    </source>
</evidence>